<dbReference type="NCBIfam" id="TIGR01563">
    <property type="entry name" value="gp16_SPP1"/>
    <property type="match status" value="1"/>
</dbReference>
<dbReference type="Gene3D" id="2.40.10.270">
    <property type="entry name" value="Bacteriophage SPP1 head-tail adaptor protein"/>
    <property type="match status" value="1"/>
</dbReference>
<accession>A0A6J5LNE1</accession>
<dbReference type="Pfam" id="PF05521">
    <property type="entry name" value="Phage_HCP"/>
    <property type="match status" value="1"/>
</dbReference>
<gene>
    <name evidence="1" type="ORF">UFOVP286_43</name>
</gene>
<dbReference type="InterPro" id="IPR038666">
    <property type="entry name" value="SSP1_head-tail_sf"/>
</dbReference>
<reference evidence="1" key="1">
    <citation type="submission" date="2020-04" db="EMBL/GenBank/DDBJ databases">
        <authorList>
            <person name="Chiriac C."/>
            <person name="Salcher M."/>
            <person name="Ghai R."/>
            <person name="Kavagutti S V."/>
        </authorList>
    </citation>
    <scope>NUCLEOTIDE SEQUENCE</scope>
</reference>
<name>A0A6J5LNE1_9CAUD</name>
<organism evidence="1">
    <name type="scientific">uncultured Caudovirales phage</name>
    <dbReference type="NCBI Taxonomy" id="2100421"/>
    <lineage>
        <taxon>Viruses</taxon>
        <taxon>Duplodnaviria</taxon>
        <taxon>Heunggongvirae</taxon>
        <taxon>Uroviricota</taxon>
        <taxon>Caudoviricetes</taxon>
        <taxon>Peduoviridae</taxon>
        <taxon>Maltschvirus</taxon>
        <taxon>Maltschvirus maltsch</taxon>
    </lineage>
</organism>
<evidence type="ECO:0000313" key="1">
    <source>
        <dbReference type="EMBL" id="CAB4135761.1"/>
    </source>
</evidence>
<dbReference type="EMBL" id="LR796304">
    <property type="protein sequence ID" value="CAB4135761.1"/>
    <property type="molecule type" value="Genomic_DNA"/>
</dbReference>
<protein>
    <submittedName>
        <fullName evidence="1">Bacteriophage SPP1, head-tail adaptor</fullName>
    </submittedName>
</protein>
<proteinExistence type="predicted"/>
<sequence length="130" mass="14728">MKCLSIKKNIKKICTADFDKKIIIQKYGIVGSSSPYSDTSQNYQTLATIFAMIKTNATGDFVNNVNVGNSITIDFYIRHNSLIDISQQLFVLFENKRYKIELVEDIDKENKTIRLRAKELGLSTLGANNI</sequence>
<dbReference type="InterPro" id="IPR008767">
    <property type="entry name" value="Phage_SPP1_head-tail_adaptor"/>
</dbReference>